<keyword evidence="1" id="KW-0378">Hydrolase</keyword>
<keyword evidence="3" id="KW-0548">Nucleotidyltransferase</keyword>
<comment type="similarity">
    <text evidence="3">Belongs to the DNA polymerase type-B family.</text>
</comment>
<dbReference type="GO" id="GO:0015074">
    <property type="term" value="P:DNA integration"/>
    <property type="evidence" value="ECO:0007669"/>
    <property type="project" value="InterPro"/>
</dbReference>
<dbReference type="PROSITE" id="PS50158">
    <property type="entry name" value="ZF_CCHC"/>
    <property type="match status" value="1"/>
</dbReference>
<name>A0A8T3BSG6_DENNO</name>
<dbReference type="GO" id="GO:0045004">
    <property type="term" value="P:DNA replication proofreading"/>
    <property type="evidence" value="ECO:0007669"/>
    <property type="project" value="TreeGrafter"/>
</dbReference>
<evidence type="ECO:0000313" key="7">
    <source>
        <dbReference type="EMBL" id="KAI0520158.1"/>
    </source>
</evidence>
<accession>A0A8T3BSG6</accession>
<dbReference type="PANTHER" id="PTHR10670:SF0">
    <property type="entry name" value="DNA POLYMERASE EPSILON CATALYTIC SUBUNIT A"/>
    <property type="match status" value="1"/>
</dbReference>
<dbReference type="Pfam" id="PF14223">
    <property type="entry name" value="Retrotran_gag_2"/>
    <property type="match status" value="1"/>
</dbReference>
<evidence type="ECO:0000313" key="8">
    <source>
        <dbReference type="Proteomes" id="UP000829196"/>
    </source>
</evidence>
<dbReference type="SUPFAM" id="SSF57756">
    <property type="entry name" value="Retrovirus zinc finger-like domains"/>
    <property type="match status" value="1"/>
</dbReference>
<dbReference type="InterPro" id="IPR012337">
    <property type="entry name" value="RNaseH-like_sf"/>
</dbReference>
<dbReference type="SUPFAM" id="SSF53098">
    <property type="entry name" value="Ribonuclease H-like"/>
    <property type="match status" value="1"/>
</dbReference>
<dbReference type="InterPro" id="IPR001584">
    <property type="entry name" value="Integrase_cat-core"/>
</dbReference>
<proteinExistence type="inferred from homology"/>
<evidence type="ECO:0000256" key="1">
    <source>
        <dbReference type="ARBA" id="ARBA00022750"/>
    </source>
</evidence>
<feature type="region of interest" description="Disordered" evidence="4">
    <location>
        <begin position="912"/>
        <end position="934"/>
    </location>
</feature>
<keyword evidence="3" id="KW-0539">Nucleus</keyword>
<dbReference type="Pfam" id="PF07727">
    <property type="entry name" value="RVT_2"/>
    <property type="match status" value="1"/>
</dbReference>
<dbReference type="InterPro" id="IPR013697">
    <property type="entry name" value="DNA_pol_e_suA_C"/>
</dbReference>
<keyword evidence="3" id="KW-0238">DNA-binding</keyword>
<keyword evidence="3" id="KW-0004">4Fe-4S</keyword>
<dbReference type="CDD" id="cd09272">
    <property type="entry name" value="RNase_HI_RT_Ty1"/>
    <property type="match status" value="1"/>
</dbReference>
<comment type="subcellular location">
    <subcellularLocation>
        <location evidence="3">Nucleus</location>
    </subcellularLocation>
</comment>
<keyword evidence="3" id="KW-0239">DNA-directed DNA polymerase</keyword>
<dbReference type="GO" id="GO:0006272">
    <property type="term" value="P:leading strand elongation"/>
    <property type="evidence" value="ECO:0007669"/>
    <property type="project" value="TreeGrafter"/>
</dbReference>
<dbReference type="Pfam" id="PF13976">
    <property type="entry name" value="gag_pre-integrs"/>
    <property type="match status" value="1"/>
</dbReference>
<dbReference type="GO" id="GO:0006287">
    <property type="term" value="P:base-excision repair, gap-filling"/>
    <property type="evidence" value="ECO:0007669"/>
    <property type="project" value="TreeGrafter"/>
</dbReference>
<dbReference type="Pfam" id="PF08490">
    <property type="entry name" value="DUF1744"/>
    <property type="match status" value="1"/>
</dbReference>
<dbReference type="GO" id="GO:0051539">
    <property type="term" value="F:4 iron, 4 sulfur cluster binding"/>
    <property type="evidence" value="ECO:0007669"/>
    <property type="project" value="UniProtKB-KW"/>
</dbReference>
<comment type="cofactor">
    <cofactor evidence="3">
        <name>[4Fe-4S] cluster</name>
        <dbReference type="ChEBI" id="CHEBI:49883"/>
    </cofactor>
</comment>
<evidence type="ECO:0000256" key="3">
    <source>
        <dbReference type="RuleBase" id="RU365029"/>
    </source>
</evidence>
<keyword evidence="3" id="KW-0808">Transferase</keyword>
<dbReference type="OrthoDB" id="1737296at2759"/>
<evidence type="ECO:0000256" key="2">
    <source>
        <dbReference type="PROSITE-ProRule" id="PRU00047"/>
    </source>
</evidence>
<dbReference type="SMR" id="A0A8T3BSG6"/>
<dbReference type="InterPro" id="IPR036397">
    <property type="entry name" value="RNaseH_sf"/>
</dbReference>
<keyword evidence="3" id="KW-0235">DNA replication</keyword>
<dbReference type="EMBL" id="JAGYWB010000006">
    <property type="protein sequence ID" value="KAI0520158.1"/>
    <property type="molecule type" value="Genomic_DNA"/>
</dbReference>
<dbReference type="GO" id="GO:0003887">
    <property type="term" value="F:DNA-directed DNA polymerase activity"/>
    <property type="evidence" value="ECO:0007669"/>
    <property type="project" value="UniProtKB-KW"/>
</dbReference>
<feature type="domain" description="CCHC-type" evidence="5">
    <location>
        <begin position="856"/>
        <end position="869"/>
    </location>
</feature>
<dbReference type="SMART" id="SM01159">
    <property type="entry name" value="DUF1744"/>
    <property type="match status" value="1"/>
</dbReference>
<dbReference type="InterPro" id="IPR001878">
    <property type="entry name" value="Znf_CCHC"/>
</dbReference>
<keyword evidence="8" id="KW-1185">Reference proteome</keyword>
<feature type="region of interest" description="Disordered" evidence="4">
    <location>
        <begin position="795"/>
        <end position="830"/>
    </location>
</feature>
<dbReference type="SUPFAM" id="SSF56672">
    <property type="entry name" value="DNA/RNA polymerases"/>
    <property type="match status" value="1"/>
</dbReference>
<dbReference type="Pfam" id="PF00665">
    <property type="entry name" value="rve"/>
    <property type="match status" value="1"/>
</dbReference>
<sequence>MKTTTECSYLEKIISFFYLYHSLSEGRAIYILYFQVSGTISVVIVNPFQNKELSSSLLEKQFREACQAMSLESHVQASNASAKVEYVRTFEAGEKLVQRVLVEYRHQHHGPTVAVIECPNVHAIKSGVRVLDDFPCISVPCNTQDSNYQALGWQVTAGKIAMQRCAASSRWFAERIRLSRYAHVPIGNFELDWLLFTADIFFSRALRDQQQLLWVSDDGIPDLGGIYEGDTCFADEVNQPALTYPGAYRRVAVELKVHHLAVNALLKSSLVDEMEGGSLFGYEYDINYGSDANEVSDEASSCAPAFRVLKQLIQRCISDAVASGNEYADAILQHLYRWLCSPMSKLHDPALHRVLHKIMKKVFALLLAEFQKLGATIVFADFSKIIIDTGKVDMLAARLMCCLSKTYNNGIFLNGLNLNLFTSGIHCYLWIRIHVFKPFDSSHSNKGNAALEFIKHVCAVLALDQNVQNDILRLRKNLLKLVRVREFAPEAQFCDPCLSFTLPNVICSYCNDCRDLDLCRDPTLLDQEWRCAVPHCGLPYDLEQMENALLQIVRQRERLYHLQDLSQVGSMADQESAISPASTPGSAIGNTSDYTAPAPLKFLISNLKTLVPNPLSTENYHIWRTQILQHFSANGFAGFLTGENPCPSDQSSTAFFQWSLIDRNLISALFSTISQAILPYVLTASTAHEIWQILERRMQPNIRSRVIQLKNELHNIKMNNSNMQQYLIQIKNLVDNIAASGSRIDTEDIIIYILNGLPSSYNSFKTSIRTSLNPIDLDTLYSLLCSEEIAMQREHQKESGVNSDNPAFYTSRTNFNRGNGGNRNFKNKKFDIRSNSDYATQTQPQQSASKTDRPTCQICGKPGHIALNCWHRNNPKYAPTIPLPQRALLSQHNPASTMDWILDSGASSHLTPDLSNLNQGTSYHGPETISTASGTTLPIQHSGQGILPLPDSARKLYLRNLLHVPALTHNLISISKLTKDNKVSISFDEHGFVIKDGQDHRPLLLGHLHNGLYRIQKPVSDNTPALLARQQSTRLWHTRLGHPHVGVLTQLRHLIPSLDIDTTKFHCNSCSMAKCHKLPFNKRSNNSSCAFQLIHSDVWGPAPTQSHNGFNYYVIFIDDFSKFTWLYLMHSKGETFSKFSHFCALVKNIFNTTPKVFRSDGGGEFCSNQFKSFLSSHGILHQTTCPHTPEQNGLAERKHRHILELTRSLLLDAHLPKQFWSEAVTTAIYLINRLPSPSISNAIPYQIIHGRPPTYDHLRTFGCLCYPWLRPYHTDKLSPRSQPCVFLGYSSQQNGYKCFNSSTNKILISRHVMFQEHIYPYMPTTDVSSSSLDSQPTYISPLLTTPASISHNSAQIIPRTCQSHTPVTGQAPDPDFLPPSTPAEPLSPDPPYAPSHPMQTRAKSGIYKPKIIYDLSVTTSPLSTPTSYTQASKIPHWQSAMQKEFSALQRQGTWTLVPPPRQEPILGCKWTFKTKLLPNGQIDRYKARLVAQGFNQTLGVNYKETFSPVAKMPTIRALLTLALHRKWNIMQLDVSNAFLHGDLTDTVYMRKPTGFIDKTYPHYVCRLHKSLYGLKQAPRQWFHKLTTLLQQFGFRFSRSDPSLLIFNRNNIHLYFLIYVDDILLTGNDTSIIQSLLHFLRSHFALKQLGNVSLFLGIQILKTSSGYMLHQRHYALKILQDAGLHDCSSAPTPITTSTSQPDPTAKPFDDPHLYRKIAGSLQYLSITRPDIAFAANRICQHMHAPTERHFQMLKRLLRYIKGSLNLGLPISPGNLTLRTYVDADWASDCTDRKSVSGFCTYLGSTLISWSVKKQATIAKSSTEAEYRSLSATASDVIWLRRLVDELLLPQDAPTTIYCDNTSALALARNPVFHARTKHIELDFHFLRQHIDNRTIHLEHISSIDQIADIFTKPLPITRFQSLRDKLILPVPSAQFAGG</sequence>
<dbReference type="GO" id="GO:0003677">
    <property type="term" value="F:DNA binding"/>
    <property type="evidence" value="ECO:0007669"/>
    <property type="project" value="UniProtKB-KW"/>
</dbReference>
<keyword evidence="3" id="KW-0862">Zinc</keyword>
<keyword evidence="1" id="KW-0645">Protease</keyword>
<dbReference type="PROSITE" id="PS50994">
    <property type="entry name" value="INTEGRASE"/>
    <property type="match status" value="1"/>
</dbReference>
<gene>
    <name evidence="7" type="ORF">KFK09_007629</name>
</gene>
<feature type="domain" description="Integrase catalytic" evidence="6">
    <location>
        <begin position="1075"/>
        <end position="1252"/>
    </location>
</feature>
<comment type="caution">
    <text evidence="7">The sequence shown here is derived from an EMBL/GenBank/DDBJ whole genome shotgun (WGS) entry which is preliminary data.</text>
</comment>
<protein>
    <recommendedName>
        <fullName evidence="3">DNA polymerase epsilon catalytic subunit</fullName>
        <ecNumber evidence="3">2.7.7.7</ecNumber>
    </recommendedName>
</protein>
<dbReference type="GO" id="GO:0008310">
    <property type="term" value="F:single-stranded DNA 3'-5' DNA exonuclease activity"/>
    <property type="evidence" value="ECO:0007669"/>
    <property type="project" value="TreeGrafter"/>
</dbReference>
<keyword evidence="3" id="KW-0408">Iron</keyword>
<organism evidence="7 8">
    <name type="scientific">Dendrobium nobile</name>
    <name type="common">Orchid</name>
    <dbReference type="NCBI Taxonomy" id="94219"/>
    <lineage>
        <taxon>Eukaryota</taxon>
        <taxon>Viridiplantae</taxon>
        <taxon>Streptophyta</taxon>
        <taxon>Embryophyta</taxon>
        <taxon>Tracheophyta</taxon>
        <taxon>Spermatophyta</taxon>
        <taxon>Magnoliopsida</taxon>
        <taxon>Liliopsida</taxon>
        <taxon>Asparagales</taxon>
        <taxon>Orchidaceae</taxon>
        <taxon>Epidendroideae</taxon>
        <taxon>Malaxideae</taxon>
        <taxon>Dendrobiinae</taxon>
        <taxon>Dendrobium</taxon>
    </lineage>
</organism>
<dbReference type="Pfam" id="PF23250">
    <property type="entry name" value="zf_DPOE_2"/>
    <property type="match status" value="1"/>
</dbReference>
<dbReference type="InterPro" id="IPR043502">
    <property type="entry name" value="DNA/RNA_pol_sf"/>
</dbReference>
<evidence type="ECO:0000259" key="5">
    <source>
        <dbReference type="PROSITE" id="PS50158"/>
    </source>
</evidence>
<dbReference type="InterPro" id="IPR029703">
    <property type="entry name" value="POL2"/>
</dbReference>
<dbReference type="Gene3D" id="3.30.420.10">
    <property type="entry name" value="Ribonuclease H-like superfamily/Ribonuclease H"/>
    <property type="match status" value="1"/>
</dbReference>
<dbReference type="InterPro" id="IPR036875">
    <property type="entry name" value="Znf_CCHC_sf"/>
</dbReference>
<dbReference type="Pfam" id="PF25597">
    <property type="entry name" value="SH3_retrovirus"/>
    <property type="match status" value="1"/>
</dbReference>
<dbReference type="Proteomes" id="UP000829196">
    <property type="component" value="Unassembled WGS sequence"/>
</dbReference>
<dbReference type="GO" id="GO:0008270">
    <property type="term" value="F:zinc ion binding"/>
    <property type="evidence" value="ECO:0007669"/>
    <property type="project" value="UniProtKB-KW"/>
</dbReference>
<keyword evidence="3" id="KW-0411">Iron-sulfur</keyword>
<dbReference type="GO" id="GO:0006297">
    <property type="term" value="P:nucleotide-excision repair, DNA gap filling"/>
    <property type="evidence" value="ECO:0007669"/>
    <property type="project" value="TreeGrafter"/>
</dbReference>
<dbReference type="GO" id="GO:0000278">
    <property type="term" value="P:mitotic cell cycle"/>
    <property type="evidence" value="ECO:0007669"/>
    <property type="project" value="TreeGrafter"/>
</dbReference>
<evidence type="ECO:0000259" key="6">
    <source>
        <dbReference type="PROSITE" id="PS50994"/>
    </source>
</evidence>
<keyword evidence="1" id="KW-0064">Aspartyl protease</keyword>
<comment type="catalytic activity">
    <reaction evidence="3">
        <text>DNA(n) + a 2'-deoxyribonucleoside 5'-triphosphate = DNA(n+1) + diphosphate</text>
        <dbReference type="Rhea" id="RHEA:22508"/>
        <dbReference type="Rhea" id="RHEA-COMP:17339"/>
        <dbReference type="Rhea" id="RHEA-COMP:17340"/>
        <dbReference type="ChEBI" id="CHEBI:33019"/>
        <dbReference type="ChEBI" id="CHEBI:61560"/>
        <dbReference type="ChEBI" id="CHEBI:173112"/>
        <dbReference type="EC" id="2.7.7.7"/>
    </reaction>
</comment>
<dbReference type="InterPro" id="IPR057670">
    <property type="entry name" value="SH3_retrovirus"/>
</dbReference>
<dbReference type="GO" id="GO:0004190">
    <property type="term" value="F:aspartic-type endopeptidase activity"/>
    <property type="evidence" value="ECO:0007669"/>
    <property type="project" value="UniProtKB-KW"/>
</dbReference>
<feature type="compositionally biased region" description="Pro residues" evidence="4">
    <location>
        <begin position="1375"/>
        <end position="1394"/>
    </location>
</feature>
<feature type="compositionally biased region" description="Polar residues" evidence="4">
    <location>
        <begin position="799"/>
        <end position="813"/>
    </location>
</feature>
<dbReference type="InterPro" id="IPR025724">
    <property type="entry name" value="GAG-pre-integrase_dom"/>
</dbReference>
<dbReference type="InterPro" id="IPR054722">
    <property type="entry name" value="PolX-like_BBD"/>
</dbReference>
<evidence type="ECO:0000256" key="4">
    <source>
        <dbReference type="SAM" id="MobiDB-lite"/>
    </source>
</evidence>
<reference evidence="7" key="1">
    <citation type="journal article" date="2022" name="Front. Genet.">
        <title>Chromosome-Scale Assembly of the Dendrobium nobile Genome Provides Insights Into the Molecular Mechanism of the Biosynthesis of the Medicinal Active Ingredient of Dendrobium.</title>
        <authorList>
            <person name="Xu Q."/>
            <person name="Niu S.-C."/>
            <person name="Li K.-L."/>
            <person name="Zheng P.-J."/>
            <person name="Zhang X.-J."/>
            <person name="Jia Y."/>
            <person name="Liu Y."/>
            <person name="Niu Y.-X."/>
            <person name="Yu L.-H."/>
            <person name="Chen D.-F."/>
            <person name="Zhang G.-Q."/>
        </authorList>
    </citation>
    <scope>NUCLEOTIDE SEQUENCE</scope>
    <source>
        <tissue evidence="7">Leaf</tissue>
    </source>
</reference>
<keyword evidence="2 3" id="KW-0863">Zinc-finger</keyword>
<dbReference type="InterPro" id="IPR013103">
    <property type="entry name" value="RVT_2"/>
</dbReference>
<feature type="region of interest" description="Disordered" evidence="4">
    <location>
        <begin position="1363"/>
        <end position="1400"/>
    </location>
</feature>
<keyword evidence="3" id="KW-0479">Metal-binding</keyword>
<dbReference type="GO" id="GO:0008622">
    <property type="term" value="C:epsilon DNA polymerase complex"/>
    <property type="evidence" value="ECO:0007669"/>
    <property type="project" value="InterPro"/>
</dbReference>
<dbReference type="EC" id="2.7.7.7" evidence="3"/>
<dbReference type="Pfam" id="PF22936">
    <property type="entry name" value="Pol_BBD"/>
    <property type="match status" value="1"/>
</dbReference>
<dbReference type="PANTHER" id="PTHR10670">
    <property type="entry name" value="DNA POLYMERASE EPSILON CATALYTIC SUBUNIT A"/>
    <property type="match status" value="1"/>
</dbReference>
<comment type="function">
    <text evidence="3">DNA polymerase II participates in chromosomal DNA replication.</text>
</comment>